<proteinExistence type="predicted"/>
<dbReference type="GeneID" id="2900056"/>
<dbReference type="InParanoid" id="Q6BU49"/>
<dbReference type="AlphaFoldDB" id="Q6BU49"/>
<evidence type="ECO:0000313" key="2">
    <source>
        <dbReference type="Proteomes" id="UP000000599"/>
    </source>
</evidence>
<dbReference type="EMBL" id="CR382135">
    <property type="protein sequence ID" value="CAG86347.2"/>
    <property type="molecule type" value="Genomic_DNA"/>
</dbReference>
<dbReference type="OrthoDB" id="4022079at2759"/>
<protein>
    <submittedName>
        <fullName evidence="1">DEHA2C13618p</fullName>
    </submittedName>
</protein>
<evidence type="ECO:0000313" key="1">
    <source>
        <dbReference type="EMBL" id="CAG86347.2"/>
    </source>
</evidence>
<accession>Q6BU49</accession>
<dbReference type="KEGG" id="dha:DEHA2C13618g"/>
<dbReference type="OMA" id="HEWHAIS"/>
<sequence length="726" mass="83799">MRTTEQAKTTKIGATSGGMVKNIDSTSVALAIVNVNNELQKLETKDKSKANYSGELLNKIKKIYDDLIKMLNRHPQFPSEVIDHQDLNLFYPLMKLISINLSRGQDVVALTDTYGMLLWHHMNHPVLFKNFMRLFTSHDTIMKQFCKLILELAPKLQPVNFPYAYWYTRKVTDALSEDMKHEWHAISMGYVKLVTENVEEWYQIILELESMSMVSTFTNDNNQKLTDMLILLIEGFGLESKKELLALMFSTTRSIENLESLSELEISSVNKKSISKVLEMIRNTLIWNDPCLTSTKKVISSLSKTSSISIKLDTKHSILFILEILDHGNDFNYLQSYNLLSYLTISLRNLNNLFLCGKQNLYQQYNQLNSKISLTALLANLNYIVSTSLLSIYTDNEEIPEIISTHFKQTRLPPLPKSDYFFDSFHNKDSFDNDLRLANNSGNIIRLMHCQSLNLHLLSQILQDELYAISMMNTYAADQVNSKLIFRLIDLLFSSLFPSLVFLQKYDEHNKDTNAIRDIILDIYHKLISIDLRFTQNSLMWVCLINFASDICYINLRFVPIFESLFKFLVDKTASNAILEDELVKSALNFYFTTFSNQETSCQISGADYKKEKSSKASSVTVEISYDEYKFMYPHRQQQPVNPDTITEELRMDSLTTNDPYVNVAHTYPNMQDHTESKKHYNNSNNNDSLFIFEPEIANASTPLKSNYVTNFARQQSIHVDQYGKV</sequence>
<dbReference type="VEuPathDB" id="FungiDB:DEHA2C13618g"/>
<keyword evidence="2" id="KW-1185">Reference proteome</keyword>
<dbReference type="HOGENOM" id="CLU_395929_0_0_1"/>
<dbReference type="eggNOG" id="ENOG502RQ2Q">
    <property type="taxonomic scope" value="Eukaryota"/>
</dbReference>
<name>Q6BU49_DEBHA</name>
<dbReference type="Proteomes" id="UP000000599">
    <property type="component" value="Chromosome C"/>
</dbReference>
<organism evidence="1 2">
    <name type="scientific">Debaryomyces hansenii (strain ATCC 36239 / CBS 767 / BCRC 21394 / JCM 1990 / NBRC 0083 / IGC 2968)</name>
    <name type="common">Yeast</name>
    <name type="synonym">Torulaspora hansenii</name>
    <dbReference type="NCBI Taxonomy" id="284592"/>
    <lineage>
        <taxon>Eukaryota</taxon>
        <taxon>Fungi</taxon>
        <taxon>Dikarya</taxon>
        <taxon>Ascomycota</taxon>
        <taxon>Saccharomycotina</taxon>
        <taxon>Pichiomycetes</taxon>
        <taxon>Debaryomycetaceae</taxon>
        <taxon>Debaryomyces</taxon>
    </lineage>
</organism>
<gene>
    <name evidence="1" type="ordered locus">DEHA2C13618g</name>
</gene>
<dbReference type="RefSeq" id="XP_458270.2">
    <property type="nucleotide sequence ID" value="XM_458270.1"/>
</dbReference>
<reference evidence="1 2" key="1">
    <citation type="journal article" date="2004" name="Nature">
        <title>Genome evolution in yeasts.</title>
        <authorList>
            <consortium name="Genolevures"/>
            <person name="Dujon B."/>
            <person name="Sherman D."/>
            <person name="Fischer G."/>
            <person name="Durrens P."/>
            <person name="Casaregola S."/>
            <person name="Lafontaine I."/>
            <person name="de Montigny J."/>
            <person name="Marck C."/>
            <person name="Neuveglise C."/>
            <person name="Talla E."/>
            <person name="Goffard N."/>
            <person name="Frangeul L."/>
            <person name="Aigle M."/>
            <person name="Anthouard V."/>
            <person name="Babour A."/>
            <person name="Barbe V."/>
            <person name="Barnay S."/>
            <person name="Blanchin S."/>
            <person name="Beckerich J.M."/>
            <person name="Beyne E."/>
            <person name="Bleykasten C."/>
            <person name="Boisrame A."/>
            <person name="Boyer J."/>
            <person name="Cattolico L."/>
            <person name="Confanioleri F."/>
            <person name="de Daruvar A."/>
            <person name="Despons L."/>
            <person name="Fabre E."/>
            <person name="Fairhead C."/>
            <person name="Ferry-Dumazet H."/>
            <person name="Groppi A."/>
            <person name="Hantraye F."/>
            <person name="Hennequin C."/>
            <person name="Jauniaux N."/>
            <person name="Joyet P."/>
            <person name="Kachouri R."/>
            <person name="Kerrest A."/>
            <person name="Koszul R."/>
            <person name="Lemaire M."/>
            <person name="Lesur I."/>
            <person name="Ma L."/>
            <person name="Muller H."/>
            <person name="Nicaud J.M."/>
            <person name="Nikolski M."/>
            <person name="Oztas S."/>
            <person name="Ozier-Kalogeropoulos O."/>
            <person name="Pellenz S."/>
            <person name="Potier S."/>
            <person name="Richard G.F."/>
            <person name="Straub M.L."/>
            <person name="Suleau A."/>
            <person name="Swennene D."/>
            <person name="Tekaia F."/>
            <person name="Wesolowski-Louvel M."/>
            <person name="Westhof E."/>
            <person name="Wirth B."/>
            <person name="Zeniou-Meyer M."/>
            <person name="Zivanovic I."/>
            <person name="Bolotin-Fukuhara M."/>
            <person name="Thierry A."/>
            <person name="Bouchier C."/>
            <person name="Caudron B."/>
            <person name="Scarpelli C."/>
            <person name="Gaillardin C."/>
            <person name="Weissenbach J."/>
            <person name="Wincker P."/>
            <person name="Souciet J.L."/>
        </authorList>
    </citation>
    <scope>NUCLEOTIDE SEQUENCE [LARGE SCALE GENOMIC DNA]</scope>
    <source>
        <strain evidence="2">ATCC 36239 / CBS 767 / BCRC 21394 / JCM 1990 / NBRC 0083 / IGC 2968</strain>
    </source>
</reference>